<dbReference type="EC" id="2.7.4.3" evidence="5 7"/>
<keyword evidence="3 5" id="KW-0547">Nucleotide-binding</keyword>
<evidence type="ECO:0000256" key="1">
    <source>
        <dbReference type="ARBA" id="ARBA00022679"/>
    </source>
</evidence>
<comment type="caution">
    <text evidence="5">Lacks conserved residue(s) required for the propagation of feature annotation.</text>
</comment>
<dbReference type="CDD" id="cd01428">
    <property type="entry name" value="ADK"/>
    <property type="match status" value="1"/>
</dbReference>
<feature type="binding site" evidence="5">
    <location>
        <position position="31"/>
    </location>
    <ligand>
        <name>AMP</name>
        <dbReference type="ChEBI" id="CHEBI:456215"/>
    </ligand>
</feature>
<feature type="binding site" evidence="5">
    <location>
        <position position="123"/>
    </location>
    <ligand>
        <name>ATP</name>
        <dbReference type="ChEBI" id="CHEBI:30616"/>
    </ligand>
</feature>
<dbReference type="InterPro" id="IPR000850">
    <property type="entry name" value="Adenylat/UMP-CMP_kin"/>
</dbReference>
<feature type="binding site" evidence="5">
    <location>
        <position position="167"/>
    </location>
    <ligand>
        <name>AMP</name>
        <dbReference type="ChEBI" id="CHEBI:456215"/>
    </ligand>
</feature>
<dbReference type="PRINTS" id="PR00094">
    <property type="entry name" value="ADENYLTKNASE"/>
</dbReference>
<evidence type="ECO:0000313" key="9">
    <source>
        <dbReference type="EMBL" id="VFP86212.1"/>
    </source>
</evidence>
<evidence type="ECO:0000256" key="4">
    <source>
        <dbReference type="ARBA" id="ARBA00022777"/>
    </source>
</evidence>
<dbReference type="HAMAP" id="MF_00235">
    <property type="entry name" value="Adenylate_kinase_Adk"/>
    <property type="match status" value="1"/>
</dbReference>
<comment type="domain">
    <text evidence="5">Consists of three domains, a large central CORE domain and two small peripheral domains, NMPbind and LID, which undergo movements during catalysis. The LID domain closes over the site of phosphoryl transfer upon ATP binding. Assembling and dissambling the active center during each catalytic cycle provides an effective means to prevent ATP hydrolysis.</text>
</comment>
<comment type="pathway">
    <text evidence="5">Purine metabolism; AMP biosynthesis via salvage pathway; AMP from ADP: step 1/1.</text>
</comment>
<feature type="binding site" evidence="5">
    <location>
        <begin position="10"/>
        <end position="15"/>
    </location>
    <ligand>
        <name>ATP</name>
        <dbReference type="ChEBI" id="CHEBI:30616"/>
    </ligand>
</feature>
<sequence>MRIILLGPPGSGKGTQANFIADQYSIPTISTGEILRTAVKCNSKLGNQIKKIMDAGKLVTEEIVISLVKRRLSQADCYTGFLLDGFPRTIFQAHAMKVLDIKVDHILEFQVPDKLIIARLSGRQIHERSGRIYHTQFYPPKTPGQDDITGEPLVMRNDDHKETVYQRLTEYHKRTAPLIKYYAAETLMNNTKYHQLDGTLHMTILKKIISNLLG</sequence>
<comment type="function">
    <text evidence="5">Catalyzes the reversible transfer of the terminal phosphate group between ATP and AMP. Plays an important role in cellular energy homeostasis and in adenine nucleotide metabolism.</text>
</comment>
<dbReference type="GO" id="GO:0005524">
    <property type="term" value="F:ATP binding"/>
    <property type="evidence" value="ECO:0007669"/>
    <property type="project" value="UniProtKB-UniRule"/>
</dbReference>
<dbReference type="Pfam" id="PF05191">
    <property type="entry name" value="ADK_lid"/>
    <property type="match status" value="1"/>
</dbReference>
<name>A0A451DHU3_9GAMM</name>
<feature type="binding site" evidence="5">
    <location>
        <begin position="85"/>
        <end position="88"/>
    </location>
    <ligand>
        <name>AMP</name>
        <dbReference type="ChEBI" id="CHEBI:456215"/>
    </ligand>
</feature>
<dbReference type="UniPathway" id="UPA00588">
    <property type="reaction ID" value="UER00649"/>
</dbReference>
<dbReference type="RefSeq" id="WP_157989158.1">
    <property type="nucleotide sequence ID" value="NZ_LR217730.1"/>
</dbReference>
<comment type="similarity">
    <text evidence="5 6">Belongs to the adenylate kinase family.</text>
</comment>
<evidence type="ECO:0000256" key="2">
    <source>
        <dbReference type="ARBA" id="ARBA00022727"/>
    </source>
</evidence>
<dbReference type="EMBL" id="LR217730">
    <property type="protein sequence ID" value="VFP86212.1"/>
    <property type="molecule type" value="Genomic_DNA"/>
</dbReference>
<feature type="binding site" evidence="5">
    <location>
        <begin position="57"/>
        <end position="59"/>
    </location>
    <ligand>
        <name>AMP</name>
        <dbReference type="ChEBI" id="CHEBI:456215"/>
    </ligand>
</feature>
<dbReference type="NCBIfam" id="TIGR01351">
    <property type="entry name" value="adk"/>
    <property type="match status" value="1"/>
</dbReference>
<dbReference type="InterPro" id="IPR027417">
    <property type="entry name" value="P-loop_NTPase"/>
</dbReference>
<dbReference type="Gene3D" id="3.40.50.300">
    <property type="entry name" value="P-loop containing nucleotide triphosphate hydrolases"/>
    <property type="match status" value="1"/>
</dbReference>
<dbReference type="NCBIfam" id="NF001379">
    <property type="entry name" value="PRK00279.1-1"/>
    <property type="match status" value="1"/>
</dbReference>
<dbReference type="PROSITE" id="PS00113">
    <property type="entry name" value="ADENYLATE_KINASE"/>
    <property type="match status" value="1"/>
</dbReference>
<comment type="catalytic activity">
    <reaction evidence="5 7">
        <text>AMP + ATP = 2 ADP</text>
        <dbReference type="Rhea" id="RHEA:12973"/>
        <dbReference type="ChEBI" id="CHEBI:30616"/>
        <dbReference type="ChEBI" id="CHEBI:456215"/>
        <dbReference type="ChEBI" id="CHEBI:456216"/>
        <dbReference type="EC" id="2.7.4.3"/>
    </reaction>
</comment>
<evidence type="ECO:0000259" key="8">
    <source>
        <dbReference type="Pfam" id="PF05191"/>
    </source>
</evidence>
<dbReference type="Proteomes" id="UP000294343">
    <property type="component" value="Chromosome"/>
</dbReference>
<feature type="binding site" evidence="5">
    <location>
        <position position="92"/>
    </location>
    <ligand>
        <name>AMP</name>
        <dbReference type="ChEBI" id="CHEBI:456215"/>
    </ligand>
</feature>
<protein>
    <recommendedName>
        <fullName evidence="5 7">Adenylate kinase</fullName>
        <shortName evidence="5">AK</shortName>
        <ecNumber evidence="5 7">2.7.4.3</ecNumber>
    </recommendedName>
    <alternativeName>
        <fullName evidence="5">ATP-AMP transphosphorylase</fullName>
    </alternativeName>
    <alternativeName>
        <fullName evidence="5">ATP:AMP phosphotransferase</fullName>
    </alternativeName>
    <alternativeName>
        <fullName evidence="5">Adenylate monophosphate kinase</fullName>
    </alternativeName>
</protein>
<dbReference type="PANTHER" id="PTHR23359">
    <property type="entry name" value="NUCLEOTIDE KINASE"/>
    <property type="match status" value="1"/>
</dbReference>
<keyword evidence="5" id="KW-0963">Cytoplasm</keyword>
<dbReference type="FunFam" id="3.40.50.300:FF:000106">
    <property type="entry name" value="Adenylate kinase mitochondrial"/>
    <property type="match status" value="1"/>
</dbReference>
<feature type="region of interest" description="NMP" evidence="5">
    <location>
        <begin position="30"/>
        <end position="59"/>
    </location>
</feature>
<keyword evidence="4 5" id="KW-0418">Kinase</keyword>
<dbReference type="InterPro" id="IPR006259">
    <property type="entry name" value="Adenyl_kin_sub"/>
</dbReference>
<keyword evidence="5 7" id="KW-0067">ATP-binding</keyword>
<dbReference type="NCBIfam" id="NF001381">
    <property type="entry name" value="PRK00279.1-3"/>
    <property type="match status" value="1"/>
</dbReference>
<dbReference type="InterPro" id="IPR007862">
    <property type="entry name" value="Adenylate_kinase_lid-dom"/>
</dbReference>
<dbReference type="OrthoDB" id="9805030at2"/>
<gene>
    <name evidence="5 9" type="primary">adk</name>
    <name evidence="9" type="ORF">ERCIPSPA2889_362</name>
</gene>
<evidence type="ECO:0000256" key="6">
    <source>
        <dbReference type="RuleBase" id="RU003330"/>
    </source>
</evidence>
<evidence type="ECO:0000256" key="5">
    <source>
        <dbReference type="HAMAP-Rule" id="MF_00235"/>
    </source>
</evidence>
<dbReference type="GO" id="GO:0004017">
    <property type="term" value="F:AMP kinase activity"/>
    <property type="evidence" value="ECO:0007669"/>
    <property type="project" value="UniProtKB-UniRule"/>
</dbReference>
<organism evidence="9 10">
    <name type="scientific">Candidatus Erwinia haradaeae</name>
    <dbReference type="NCBI Taxonomy" id="1922217"/>
    <lineage>
        <taxon>Bacteria</taxon>
        <taxon>Pseudomonadati</taxon>
        <taxon>Pseudomonadota</taxon>
        <taxon>Gammaproteobacteria</taxon>
        <taxon>Enterobacterales</taxon>
        <taxon>Erwiniaceae</taxon>
        <taxon>Erwinia</taxon>
    </lineage>
</organism>
<evidence type="ECO:0000256" key="3">
    <source>
        <dbReference type="ARBA" id="ARBA00022741"/>
    </source>
</evidence>
<dbReference type="InterPro" id="IPR033690">
    <property type="entry name" value="Adenylat_kinase_CS"/>
</dbReference>
<feature type="binding site" evidence="5">
    <location>
        <position position="200"/>
    </location>
    <ligand>
        <name>ATP</name>
        <dbReference type="ChEBI" id="CHEBI:30616"/>
    </ligand>
</feature>
<feature type="region of interest" description="LID" evidence="5">
    <location>
        <begin position="122"/>
        <end position="159"/>
    </location>
</feature>
<evidence type="ECO:0000313" key="10">
    <source>
        <dbReference type="Proteomes" id="UP000294343"/>
    </source>
</evidence>
<dbReference type="GO" id="GO:0005737">
    <property type="term" value="C:cytoplasm"/>
    <property type="evidence" value="ECO:0007669"/>
    <property type="project" value="UniProtKB-SubCell"/>
</dbReference>
<keyword evidence="2 5" id="KW-0545">Nucleotide biosynthesis</keyword>
<comment type="subunit">
    <text evidence="5 7">Monomer.</text>
</comment>
<reference evidence="9 10" key="1">
    <citation type="submission" date="2019-02" db="EMBL/GenBank/DDBJ databases">
        <authorList>
            <person name="Manzano-Marin A."/>
            <person name="Manzano-Marin A."/>
        </authorList>
    </citation>
    <scope>NUCLEOTIDE SEQUENCE [LARGE SCALE GENOMIC DNA]</scope>
    <source>
        <strain evidence="9 10">ErCipseudotsugae</strain>
    </source>
</reference>
<keyword evidence="1 5" id="KW-0808">Transferase</keyword>
<feature type="binding site" evidence="5">
    <location>
        <position position="36"/>
    </location>
    <ligand>
        <name>AMP</name>
        <dbReference type="ChEBI" id="CHEBI:456215"/>
    </ligand>
</feature>
<proteinExistence type="inferred from homology"/>
<comment type="subcellular location">
    <subcellularLocation>
        <location evidence="5 7">Cytoplasm</location>
    </subcellularLocation>
</comment>
<feature type="domain" description="Adenylate kinase active site lid" evidence="8">
    <location>
        <begin position="123"/>
        <end position="158"/>
    </location>
</feature>
<dbReference type="AlphaFoldDB" id="A0A451DHU3"/>
<dbReference type="SUPFAM" id="SSF52540">
    <property type="entry name" value="P-loop containing nucleoside triphosphate hydrolases"/>
    <property type="match status" value="1"/>
</dbReference>
<dbReference type="GO" id="GO:0044209">
    <property type="term" value="P:AMP salvage"/>
    <property type="evidence" value="ECO:0007669"/>
    <property type="project" value="UniProtKB-UniRule"/>
</dbReference>
<evidence type="ECO:0000256" key="7">
    <source>
        <dbReference type="RuleBase" id="RU003331"/>
    </source>
</evidence>
<accession>A0A451DHU3</accession>
<feature type="binding site" evidence="5">
    <location>
        <position position="156"/>
    </location>
    <ligand>
        <name>AMP</name>
        <dbReference type="ChEBI" id="CHEBI:456215"/>
    </ligand>
</feature>
<dbReference type="Pfam" id="PF00406">
    <property type="entry name" value="ADK"/>
    <property type="match status" value="1"/>
</dbReference>
<feature type="binding site" evidence="5">
    <location>
        <begin position="132"/>
        <end position="133"/>
    </location>
    <ligand>
        <name>ATP</name>
        <dbReference type="ChEBI" id="CHEBI:30616"/>
    </ligand>
</feature>